<dbReference type="STRING" id="347257.MAG6420"/>
<gene>
    <name evidence="1" type="ordered locus">MAG6420</name>
</gene>
<sequence length="107" mass="12297">MSFNKYGNDIKKHLESAETILMINNDLDPSYKIVKYEFNNIKSLLSSTGFESNFIDSLISDLFEFYDTLSLLATPSYANNSDKQKASELFKKVKSKIDEAYKKAFNK</sequence>
<evidence type="ECO:0000313" key="1">
    <source>
        <dbReference type="EMBL" id="CAL59342.1"/>
    </source>
</evidence>
<dbReference type="KEGG" id="maa:MAG6420"/>
<name>A5IZ83_MYCAP</name>
<dbReference type="HOGENOM" id="CLU_2207070_0_0_14"/>
<reference evidence="2" key="1">
    <citation type="journal article" date="2007" name="PLoS Genet.">
        <title>Being pathogenic, plastic, and sexual while living with a nearly minimal bacterial genome.</title>
        <authorList>
            <person name="Sirand-Pugnet P."/>
            <person name="Lartigue C."/>
            <person name="Marenda M."/>
            <person name="Jacob D."/>
            <person name="Barre A."/>
            <person name="Barbe V."/>
            <person name="Schenowitz C."/>
            <person name="Mangenot S."/>
            <person name="Couloux A."/>
            <person name="Segurens B."/>
            <person name="de Daruvar A."/>
            <person name="Blanchard A."/>
            <person name="Citti C."/>
        </authorList>
    </citation>
    <scope>NUCLEOTIDE SEQUENCE [LARGE SCALE GENOMIC DNA]</scope>
    <source>
        <strain evidence="2">PG2</strain>
    </source>
</reference>
<dbReference type="AlphaFoldDB" id="A5IZ83"/>
<organism evidence="1 2">
    <name type="scientific">Mycoplasmopsis agalactiae (strain NCTC 10123 / CIP 59.7 / PG2)</name>
    <name type="common">Mycoplasma agalactiae</name>
    <dbReference type="NCBI Taxonomy" id="347257"/>
    <lineage>
        <taxon>Bacteria</taxon>
        <taxon>Bacillati</taxon>
        <taxon>Mycoplasmatota</taxon>
        <taxon>Mycoplasmoidales</taxon>
        <taxon>Metamycoplasmataceae</taxon>
        <taxon>Mycoplasmopsis</taxon>
    </lineage>
</organism>
<protein>
    <submittedName>
        <fullName evidence="1">Uncharacterized protein</fullName>
    </submittedName>
</protein>
<evidence type="ECO:0000313" key="2">
    <source>
        <dbReference type="Proteomes" id="UP000007065"/>
    </source>
</evidence>
<accession>A5IZ83</accession>
<proteinExistence type="predicted"/>
<dbReference type="NCBIfam" id="NF046046">
    <property type="entry name" value="Mbov_0729_Cterm"/>
    <property type="match status" value="1"/>
</dbReference>
<dbReference type="Proteomes" id="UP000007065">
    <property type="component" value="Chromosome"/>
</dbReference>
<dbReference type="EMBL" id="CU179680">
    <property type="protein sequence ID" value="CAL59342.1"/>
    <property type="molecule type" value="Genomic_DNA"/>
</dbReference>
<keyword evidence="2" id="KW-1185">Reference proteome</keyword>